<reference evidence="5 6" key="1">
    <citation type="journal article" date="2019" name="Nat. Med.">
        <title>A library of human gut bacterial isolates paired with longitudinal multiomics data enables mechanistic microbiome research.</title>
        <authorList>
            <person name="Poyet M."/>
            <person name="Groussin M."/>
            <person name="Gibbons S.M."/>
            <person name="Avila-Pacheco J."/>
            <person name="Jiang X."/>
            <person name="Kearney S.M."/>
            <person name="Perrotta A.R."/>
            <person name="Berdy B."/>
            <person name="Zhao S."/>
            <person name="Lieberman T.D."/>
            <person name="Swanson P.K."/>
            <person name="Smith M."/>
            <person name="Roesemann S."/>
            <person name="Alexander J.E."/>
            <person name="Rich S.A."/>
            <person name="Livny J."/>
            <person name="Vlamakis H."/>
            <person name="Clish C."/>
            <person name="Bullock K."/>
            <person name="Deik A."/>
            <person name="Scott J."/>
            <person name="Pierce K.A."/>
            <person name="Xavier R.J."/>
            <person name="Alm E.J."/>
        </authorList>
    </citation>
    <scope>NUCLEOTIDE SEQUENCE [LARGE SCALE GENOMIC DNA]</scope>
    <source>
        <strain evidence="5 6">BIOML-A134</strain>
    </source>
</reference>
<dbReference type="GO" id="GO:0016052">
    <property type="term" value="P:carbohydrate catabolic process"/>
    <property type="evidence" value="ECO:0007669"/>
    <property type="project" value="TreeGrafter"/>
</dbReference>
<evidence type="ECO:0000259" key="4">
    <source>
        <dbReference type="SMART" id="SM00922"/>
    </source>
</evidence>
<evidence type="ECO:0000256" key="1">
    <source>
        <dbReference type="ARBA" id="ARBA00001946"/>
    </source>
</evidence>
<dbReference type="SFLD" id="SFLDS00001">
    <property type="entry name" value="Enolase"/>
    <property type="match status" value="1"/>
</dbReference>
<evidence type="ECO:0000256" key="2">
    <source>
        <dbReference type="ARBA" id="ARBA00022723"/>
    </source>
</evidence>
<protein>
    <submittedName>
        <fullName evidence="5">Mandelate racemase/muconate lactonizing enzyme family protein</fullName>
    </submittedName>
</protein>
<dbReference type="Gene3D" id="3.20.20.120">
    <property type="entry name" value="Enolase-like C-terminal domain"/>
    <property type="match status" value="1"/>
</dbReference>
<dbReference type="InterPro" id="IPR013341">
    <property type="entry name" value="Mandelate_racemase_N_dom"/>
</dbReference>
<keyword evidence="6" id="KW-1185">Reference proteome</keyword>
<dbReference type="Proteomes" id="UP000473905">
    <property type="component" value="Unassembled WGS sequence"/>
</dbReference>
<dbReference type="SUPFAM" id="SSF51604">
    <property type="entry name" value="Enolase C-terminal domain-like"/>
    <property type="match status" value="1"/>
</dbReference>
<evidence type="ECO:0000313" key="5">
    <source>
        <dbReference type="EMBL" id="KAA4089864.1"/>
    </source>
</evidence>
<evidence type="ECO:0000313" key="6">
    <source>
        <dbReference type="Proteomes" id="UP000473905"/>
    </source>
</evidence>
<keyword evidence="3" id="KW-0460">Magnesium</keyword>
<keyword evidence="2" id="KW-0479">Metal-binding</keyword>
<sequence>MKIKDIEVFLLSDQLDEAFYFSQFSYSSRLICIVKVTTESGLVGWGEGYGPANIIKSGIEFLKPLVVGKSPLDSDIIWSDMFRRSIDYARKGILLSAISAIDVAIWDLKGKILKQPVSTLLGGRYREKVQVYATGLYFTESMKDRMCEALAEEALMYKEQGYSAVKMKVGLGIEKDIQNVLAVKKAIGDDVKLAIDANHAYNFREALRLSKALEPYDIMWFEEPVSPDDYMGFKELHRRTTIPLAAGECEFRADGFKTLLDNMCVDYIQPETGTTGGITEAKRISVIADTHHVEMTPHNWGTGIIIAANLHISSNLKYAPGRMFDKEPLLEFDRSPNRIREELITKPHVAVNGYIDVPTGYGLGIEVDEDKLNYFKLND</sequence>
<organism evidence="5 6">
    <name type="scientific">Bacteroides ovatus</name>
    <dbReference type="NCBI Taxonomy" id="28116"/>
    <lineage>
        <taxon>Bacteria</taxon>
        <taxon>Pseudomonadati</taxon>
        <taxon>Bacteroidota</taxon>
        <taxon>Bacteroidia</taxon>
        <taxon>Bacteroidales</taxon>
        <taxon>Bacteroidaceae</taxon>
        <taxon>Bacteroides</taxon>
    </lineage>
</organism>
<name>A0A5M5E656_BACOV</name>
<proteinExistence type="predicted"/>
<dbReference type="Pfam" id="PF13378">
    <property type="entry name" value="MR_MLE_C"/>
    <property type="match status" value="1"/>
</dbReference>
<dbReference type="SUPFAM" id="SSF54826">
    <property type="entry name" value="Enolase N-terminal domain-like"/>
    <property type="match status" value="1"/>
</dbReference>
<dbReference type="Gene3D" id="3.30.390.10">
    <property type="entry name" value="Enolase-like, N-terminal domain"/>
    <property type="match status" value="1"/>
</dbReference>
<dbReference type="GO" id="GO:0000287">
    <property type="term" value="F:magnesium ion binding"/>
    <property type="evidence" value="ECO:0007669"/>
    <property type="project" value="TreeGrafter"/>
</dbReference>
<dbReference type="EMBL" id="VWKB01000050">
    <property type="protein sequence ID" value="KAA4089864.1"/>
    <property type="molecule type" value="Genomic_DNA"/>
</dbReference>
<comment type="cofactor">
    <cofactor evidence="1">
        <name>Mg(2+)</name>
        <dbReference type="ChEBI" id="CHEBI:18420"/>
    </cofactor>
</comment>
<comment type="caution">
    <text evidence="5">The sequence shown here is derived from an EMBL/GenBank/DDBJ whole genome shotgun (WGS) entry which is preliminary data.</text>
</comment>
<dbReference type="GO" id="GO:0016836">
    <property type="term" value="F:hydro-lyase activity"/>
    <property type="evidence" value="ECO:0007669"/>
    <property type="project" value="TreeGrafter"/>
</dbReference>
<dbReference type="AlphaFoldDB" id="A0A5M5E656"/>
<feature type="domain" description="Mandelate racemase/muconate lactonizing enzyme C-terminal" evidence="4">
    <location>
        <begin position="147"/>
        <end position="243"/>
    </location>
</feature>
<dbReference type="GO" id="GO:0016854">
    <property type="term" value="F:racemase and epimerase activity"/>
    <property type="evidence" value="ECO:0007669"/>
    <property type="project" value="UniProtKB-ARBA"/>
</dbReference>
<dbReference type="PANTHER" id="PTHR13794">
    <property type="entry name" value="ENOLASE SUPERFAMILY, MANDELATE RACEMASE"/>
    <property type="match status" value="1"/>
</dbReference>
<evidence type="ECO:0000256" key="3">
    <source>
        <dbReference type="ARBA" id="ARBA00022842"/>
    </source>
</evidence>
<dbReference type="RefSeq" id="WP_060451231.1">
    <property type="nucleotide sequence ID" value="NZ_DAWEDY010000063.1"/>
</dbReference>
<dbReference type="Pfam" id="PF02746">
    <property type="entry name" value="MR_MLE_N"/>
    <property type="match status" value="1"/>
</dbReference>
<dbReference type="SMART" id="SM00922">
    <property type="entry name" value="MR_MLE"/>
    <property type="match status" value="1"/>
</dbReference>
<dbReference type="InterPro" id="IPR036849">
    <property type="entry name" value="Enolase-like_C_sf"/>
</dbReference>
<dbReference type="InterPro" id="IPR046945">
    <property type="entry name" value="RHMD-like"/>
</dbReference>
<dbReference type="PANTHER" id="PTHR13794:SF58">
    <property type="entry name" value="MITOCHONDRIAL ENOLASE SUPERFAMILY MEMBER 1"/>
    <property type="match status" value="1"/>
</dbReference>
<dbReference type="InterPro" id="IPR013342">
    <property type="entry name" value="Mandelate_racemase_C"/>
</dbReference>
<dbReference type="InterPro" id="IPR029017">
    <property type="entry name" value="Enolase-like_N"/>
</dbReference>
<dbReference type="InterPro" id="IPR029065">
    <property type="entry name" value="Enolase_C-like"/>
</dbReference>
<accession>A0A5M5E656</accession>
<dbReference type="CDD" id="cd03316">
    <property type="entry name" value="MR_like"/>
    <property type="match status" value="1"/>
</dbReference>
<gene>
    <name evidence="5" type="ORF">F3D66_26290</name>
</gene>